<dbReference type="Pfam" id="PF05199">
    <property type="entry name" value="GMC_oxred_C"/>
    <property type="match status" value="1"/>
</dbReference>
<dbReference type="InterPro" id="IPR007867">
    <property type="entry name" value="GMC_OxRtase_C"/>
</dbReference>
<protein>
    <recommendedName>
        <fullName evidence="2">Glucose-methanol-choline oxidoreductase C-terminal domain-containing protein</fullName>
    </recommendedName>
</protein>
<evidence type="ECO:0000313" key="3">
    <source>
        <dbReference type="EMBL" id="KAG4418108.1"/>
    </source>
</evidence>
<proteinExistence type="inferred from homology"/>
<sequence>MLQLVVCSRSRSKDATTTNPLRSSDWPFAGIGCNLNKPTFPGTTLIESRDPNILPKVTLDYLGTAADRASARECVRKGYGLIQSAAMQSVLEAPFGLEDSIIASGDELDKFCRADITSNYHLSSSCRMATRDKGGVVDQSGRVYGTTGLRVCDASIIPTIPPSNNMWTTMMFAERIGRSVRDRQDVGQSSSKL</sequence>
<dbReference type="PANTHER" id="PTHR11552">
    <property type="entry name" value="GLUCOSE-METHANOL-CHOLINE GMC OXIDOREDUCTASE"/>
    <property type="match status" value="1"/>
</dbReference>
<organism evidence="3 4">
    <name type="scientific">Cadophora malorum</name>
    <dbReference type="NCBI Taxonomy" id="108018"/>
    <lineage>
        <taxon>Eukaryota</taxon>
        <taxon>Fungi</taxon>
        <taxon>Dikarya</taxon>
        <taxon>Ascomycota</taxon>
        <taxon>Pezizomycotina</taxon>
        <taxon>Leotiomycetes</taxon>
        <taxon>Helotiales</taxon>
        <taxon>Ploettnerulaceae</taxon>
        <taxon>Cadophora</taxon>
    </lineage>
</organism>
<feature type="domain" description="Glucose-methanol-choline oxidoreductase C-terminal" evidence="2">
    <location>
        <begin position="42"/>
        <end position="173"/>
    </location>
</feature>
<evidence type="ECO:0000313" key="4">
    <source>
        <dbReference type="Proteomes" id="UP000664132"/>
    </source>
</evidence>
<dbReference type="GO" id="GO:0050660">
    <property type="term" value="F:flavin adenine dinucleotide binding"/>
    <property type="evidence" value="ECO:0007669"/>
    <property type="project" value="InterPro"/>
</dbReference>
<dbReference type="InterPro" id="IPR012132">
    <property type="entry name" value="GMC_OxRdtase"/>
</dbReference>
<dbReference type="Gene3D" id="3.50.50.60">
    <property type="entry name" value="FAD/NAD(P)-binding domain"/>
    <property type="match status" value="1"/>
</dbReference>
<dbReference type="AlphaFoldDB" id="A0A8H7W9T7"/>
<dbReference type="EMBL" id="JAFJYH010000137">
    <property type="protein sequence ID" value="KAG4418108.1"/>
    <property type="molecule type" value="Genomic_DNA"/>
</dbReference>
<dbReference type="PANTHER" id="PTHR11552:SF147">
    <property type="entry name" value="CHOLINE DEHYDROGENASE, MITOCHONDRIAL"/>
    <property type="match status" value="1"/>
</dbReference>
<evidence type="ECO:0000259" key="2">
    <source>
        <dbReference type="Pfam" id="PF05199"/>
    </source>
</evidence>
<accession>A0A8H7W9T7</accession>
<comment type="similarity">
    <text evidence="1">Belongs to the GMC oxidoreductase family.</text>
</comment>
<dbReference type="SUPFAM" id="SSF54373">
    <property type="entry name" value="FAD-linked reductases, C-terminal domain"/>
    <property type="match status" value="1"/>
</dbReference>
<dbReference type="GO" id="GO:0016614">
    <property type="term" value="F:oxidoreductase activity, acting on CH-OH group of donors"/>
    <property type="evidence" value="ECO:0007669"/>
    <property type="project" value="InterPro"/>
</dbReference>
<dbReference type="Proteomes" id="UP000664132">
    <property type="component" value="Unassembled WGS sequence"/>
</dbReference>
<dbReference type="Gene3D" id="3.30.560.10">
    <property type="entry name" value="Glucose Oxidase, domain 3"/>
    <property type="match status" value="1"/>
</dbReference>
<dbReference type="SUPFAM" id="SSF51905">
    <property type="entry name" value="FAD/NAD(P)-binding domain"/>
    <property type="match status" value="1"/>
</dbReference>
<evidence type="ECO:0000256" key="1">
    <source>
        <dbReference type="ARBA" id="ARBA00010790"/>
    </source>
</evidence>
<keyword evidence="4" id="KW-1185">Reference proteome</keyword>
<dbReference type="InterPro" id="IPR036188">
    <property type="entry name" value="FAD/NAD-bd_sf"/>
</dbReference>
<name>A0A8H7W9T7_9HELO</name>
<dbReference type="OrthoDB" id="269227at2759"/>
<comment type="caution">
    <text evidence="3">The sequence shown here is derived from an EMBL/GenBank/DDBJ whole genome shotgun (WGS) entry which is preliminary data.</text>
</comment>
<reference evidence="3" key="1">
    <citation type="submission" date="2021-02" db="EMBL/GenBank/DDBJ databases">
        <title>Genome sequence Cadophora malorum strain M34.</title>
        <authorList>
            <person name="Stefanovic E."/>
            <person name="Vu D."/>
            <person name="Scully C."/>
            <person name="Dijksterhuis J."/>
            <person name="Roader J."/>
            <person name="Houbraken J."/>
        </authorList>
    </citation>
    <scope>NUCLEOTIDE SEQUENCE</scope>
    <source>
        <strain evidence="3">M34</strain>
    </source>
</reference>
<gene>
    <name evidence="3" type="ORF">IFR04_008769</name>
</gene>